<dbReference type="InterPro" id="IPR011650">
    <property type="entry name" value="Peptidase_M20_dimer"/>
</dbReference>
<accession>A0A0H3DAG8</accession>
<evidence type="ECO:0000256" key="1">
    <source>
        <dbReference type="ARBA" id="ARBA00001936"/>
    </source>
</evidence>
<evidence type="ECO:0000256" key="6">
    <source>
        <dbReference type="ARBA" id="ARBA00023211"/>
    </source>
</evidence>
<keyword evidence="5 9" id="KW-0378">Hydrolase</keyword>
<dbReference type="CDD" id="cd03884">
    <property type="entry name" value="M20_bAS"/>
    <property type="match status" value="1"/>
</dbReference>
<comment type="subunit">
    <text evidence="3">Homodimer.</text>
</comment>
<evidence type="ECO:0000256" key="3">
    <source>
        <dbReference type="ARBA" id="ARBA00011738"/>
    </source>
</evidence>
<proteinExistence type="inferred from homology"/>
<feature type="binding site" evidence="7">
    <location>
        <position position="101"/>
    </location>
    <ligand>
        <name>Zn(2+)</name>
        <dbReference type="ChEBI" id="CHEBI:29105"/>
        <label>1</label>
    </ligand>
</feature>
<comment type="cofactor">
    <cofactor evidence="7">
        <name>Zn(2+)</name>
        <dbReference type="ChEBI" id="CHEBI:29105"/>
    </cofactor>
    <text evidence="7">Binds 2 Zn(2+) ions per subunit.</text>
</comment>
<dbReference type="AlphaFoldDB" id="A0A0H3DAG8"/>
<gene>
    <name evidence="9" type="ordered locus">AMED_4773</name>
</gene>
<dbReference type="NCBIfam" id="NF006771">
    <property type="entry name" value="PRK09290.1-5"/>
    <property type="match status" value="1"/>
</dbReference>
<feature type="domain" description="Peptidase M20 dimerisation" evidence="8">
    <location>
        <begin position="239"/>
        <end position="329"/>
    </location>
</feature>
<dbReference type="PANTHER" id="PTHR32494:SF19">
    <property type="entry name" value="ALLANTOATE DEIMINASE-RELATED"/>
    <property type="match status" value="1"/>
</dbReference>
<evidence type="ECO:0000256" key="4">
    <source>
        <dbReference type="ARBA" id="ARBA00022723"/>
    </source>
</evidence>
<dbReference type="KEGG" id="amd:AMED_4773"/>
<evidence type="ECO:0000256" key="2">
    <source>
        <dbReference type="ARBA" id="ARBA00006153"/>
    </source>
</evidence>
<dbReference type="NCBIfam" id="TIGR01879">
    <property type="entry name" value="hydantase"/>
    <property type="match status" value="1"/>
</dbReference>
<evidence type="ECO:0000313" key="10">
    <source>
        <dbReference type="Proteomes" id="UP000000328"/>
    </source>
</evidence>
<dbReference type="SUPFAM" id="SSF53187">
    <property type="entry name" value="Zn-dependent exopeptidases"/>
    <property type="match status" value="1"/>
</dbReference>
<protein>
    <submittedName>
        <fullName evidence="9">N-carbamoyl-L-amino-acid hydrolase</fullName>
    </submittedName>
</protein>
<comment type="similarity">
    <text evidence="2">Belongs to the peptidase M20 family.</text>
</comment>
<dbReference type="Pfam" id="PF01546">
    <property type="entry name" value="Peptidase_M20"/>
    <property type="match status" value="1"/>
</dbReference>
<dbReference type="GO" id="GO:0046872">
    <property type="term" value="F:metal ion binding"/>
    <property type="evidence" value="ECO:0007669"/>
    <property type="project" value="UniProtKB-KW"/>
</dbReference>
<evidence type="ECO:0000259" key="8">
    <source>
        <dbReference type="Pfam" id="PF07687"/>
    </source>
</evidence>
<feature type="binding site" evidence="7">
    <location>
        <position position="147"/>
    </location>
    <ligand>
        <name>Zn(2+)</name>
        <dbReference type="ChEBI" id="CHEBI:29105"/>
        <label>2</label>
    </ligand>
</feature>
<dbReference type="InterPro" id="IPR036264">
    <property type="entry name" value="Bact_exopeptidase_dim_dom"/>
</dbReference>
<dbReference type="PATRIC" id="fig|749927.5.peg.4935"/>
<reference evidence="9 10" key="1">
    <citation type="journal article" date="2010" name="Cell Res.">
        <title>Complete genome sequence of the rifamycin SV-producing Amycolatopsis mediterranei U32 revealed its genetic characteristics in phylogeny and metabolism.</title>
        <authorList>
            <person name="Zhao W."/>
            <person name="Zhong Y."/>
            <person name="Yuan H."/>
            <person name="Wang J."/>
            <person name="Zheng H."/>
            <person name="Wang Y."/>
            <person name="Cen X."/>
            <person name="Xu F."/>
            <person name="Bai J."/>
            <person name="Han X."/>
            <person name="Lu G."/>
            <person name="Zhu Y."/>
            <person name="Shao Z."/>
            <person name="Yan H."/>
            <person name="Li C."/>
            <person name="Peng N."/>
            <person name="Zhang Z."/>
            <person name="Zhang Y."/>
            <person name="Lin W."/>
            <person name="Fan Y."/>
            <person name="Qin Z."/>
            <person name="Hu Y."/>
            <person name="Zhu B."/>
            <person name="Wang S."/>
            <person name="Ding X."/>
            <person name="Zhao G.P."/>
        </authorList>
    </citation>
    <scope>NUCLEOTIDE SEQUENCE [LARGE SCALE GENOMIC DNA]</scope>
    <source>
        <strain evidence="10">U-32</strain>
    </source>
</reference>
<dbReference type="PROSITE" id="PS00758">
    <property type="entry name" value="ARGE_DAPE_CPG2_1"/>
    <property type="match status" value="1"/>
</dbReference>
<dbReference type="Gene3D" id="3.40.630.10">
    <property type="entry name" value="Zn peptidases"/>
    <property type="match status" value="1"/>
</dbReference>
<dbReference type="InterPro" id="IPR001261">
    <property type="entry name" value="ArgE/DapE_CS"/>
</dbReference>
<dbReference type="InterPro" id="IPR010158">
    <property type="entry name" value="Amidase_Cbmase"/>
</dbReference>
<keyword evidence="6" id="KW-0464">Manganese</keyword>
<evidence type="ECO:0000256" key="5">
    <source>
        <dbReference type="ARBA" id="ARBA00022801"/>
    </source>
</evidence>
<evidence type="ECO:0000256" key="7">
    <source>
        <dbReference type="PIRSR" id="PIRSR001235-1"/>
    </source>
</evidence>
<dbReference type="InterPro" id="IPR002933">
    <property type="entry name" value="Peptidase_M20"/>
</dbReference>
<dbReference type="EMBL" id="CP002000">
    <property type="protein sequence ID" value="ADJ46539.1"/>
    <property type="molecule type" value="Genomic_DNA"/>
</dbReference>
<feature type="binding site" evidence="7">
    <location>
        <position position="112"/>
    </location>
    <ligand>
        <name>Zn(2+)</name>
        <dbReference type="ChEBI" id="CHEBI:29105"/>
        <label>1</label>
    </ligand>
</feature>
<dbReference type="PIRSF" id="PIRSF001235">
    <property type="entry name" value="Amidase_carbamoylase"/>
    <property type="match status" value="1"/>
</dbReference>
<dbReference type="Proteomes" id="UP000000328">
    <property type="component" value="Chromosome"/>
</dbReference>
<dbReference type="OrthoDB" id="9808195at2"/>
<sequence>MLSTPAGGRTRAGGAGLDPGLDIDAALLLRRLDEIAAFGARPGLGGITRTGLSDEETAARRYLAARCHEDGLTTHVDQAANLIVRRAGADHDKPVVLLGSHLDTVVDGGRLDGTYGVVAACEVVRVLAQAEVELPVEPVAIAFTNEEGAGFPYPFFGSLALTGKVDVAAATVAAERGGLPLRAALRAAGGDLDTIDAAAWPPGSIACYLELHIEQGPVLEAHGIPIGVVDAITGRTILDIAVQGRQGHAGTTPMALRRDALAVAARVVLAVEELATERGLCAVGTVGRLDAEPNVTNVIPGRVELTAEIRDSRPERLRAAERALTGELARLGSATGIDIAATVRPVTAPTPTTEPARQAIAAAAEALGLAHREMFSSAGHDAQIVSDIAPIGMIFVPSHRGISHAPDEHTDDAHLIAGARTLLHSVLRLAGR</sequence>
<keyword evidence="4 7" id="KW-0479">Metal-binding</keyword>
<dbReference type="SUPFAM" id="SSF55031">
    <property type="entry name" value="Bacterial exopeptidase dimerisation domain"/>
    <property type="match status" value="1"/>
</dbReference>
<dbReference type="HOGENOM" id="CLU_024588_2_1_11"/>
<keyword evidence="7" id="KW-0862">Zinc</keyword>
<dbReference type="PANTHER" id="PTHR32494">
    <property type="entry name" value="ALLANTOATE DEIMINASE-RELATED"/>
    <property type="match status" value="1"/>
</dbReference>
<dbReference type="eggNOG" id="COG0624">
    <property type="taxonomic scope" value="Bacteria"/>
</dbReference>
<dbReference type="Pfam" id="PF07687">
    <property type="entry name" value="M20_dimer"/>
    <property type="match status" value="1"/>
</dbReference>
<organism evidence="9 10">
    <name type="scientific">Amycolatopsis mediterranei (strain U-32)</name>
    <dbReference type="NCBI Taxonomy" id="749927"/>
    <lineage>
        <taxon>Bacteria</taxon>
        <taxon>Bacillati</taxon>
        <taxon>Actinomycetota</taxon>
        <taxon>Actinomycetes</taxon>
        <taxon>Pseudonocardiales</taxon>
        <taxon>Pseudonocardiaceae</taxon>
        <taxon>Amycolatopsis</taxon>
    </lineage>
</organism>
<comment type="cofactor">
    <cofactor evidence="1">
        <name>Mn(2+)</name>
        <dbReference type="ChEBI" id="CHEBI:29035"/>
    </cofactor>
</comment>
<feature type="binding site" evidence="7">
    <location>
        <position position="404"/>
    </location>
    <ligand>
        <name>Zn(2+)</name>
        <dbReference type="ChEBI" id="CHEBI:29105"/>
        <label>2</label>
    </ligand>
</feature>
<feature type="binding site" evidence="7">
    <location>
        <position position="212"/>
    </location>
    <ligand>
        <name>Zn(2+)</name>
        <dbReference type="ChEBI" id="CHEBI:29105"/>
        <label>1</label>
    </ligand>
</feature>
<name>A0A0H3DAG8_AMYMU</name>
<evidence type="ECO:0000313" key="9">
    <source>
        <dbReference type="EMBL" id="ADJ46539.1"/>
    </source>
</evidence>
<feature type="binding site" evidence="7">
    <location>
        <position position="112"/>
    </location>
    <ligand>
        <name>Zn(2+)</name>
        <dbReference type="ChEBI" id="CHEBI:29105"/>
        <label>2</label>
    </ligand>
</feature>
<dbReference type="Gene3D" id="3.30.70.360">
    <property type="match status" value="1"/>
</dbReference>
<dbReference type="GO" id="GO:0016813">
    <property type="term" value="F:hydrolase activity, acting on carbon-nitrogen (but not peptide) bonds, in linear amidines"/>
    <property type="evidence" value="ECO:0007669"/>
    <property type="project" value="InterPro"/>
</dbReference>